<evidence type="ECO:0000256" key="6">
    <source>
        <dbReference type="ARBA" id="ARBA00022884"/>
    </source>
</evidence>
<evidence type="ECO:0000313" key="10">
    <source>
        <dbReference type="Proteomes" id="UP000426424"/>
    </source>
</evidence>
<dbReference type="GO" id="GO:0042781">
    <property type="term" value="F:3'-tRNA processing endoribonuclease activity"/>
    <property type="evidence" value="ECO:0007669"/>
    <property type="project" value="TreeGrafter"/>
</dbReference>
<evidence type="ECO:0000256" key="5">
    <source>
        <dbReference type="ARBA" id="ARBA00022801"/>
    </source>
</evidence>
<dbReference type="GO" id="GO:0030677">
    <property type="term" value="C:ribonuclease P complex"/>
    <property type="evidence" value="ECO:0007669"/>
    <property type="project" value="TreeGrafter"/>
</dbReference>
<dbReference type="GO" id="GO:0000049">
    <property type="term" value="F:tRNA binding"/>
    <property type="evidence" value="ECO:0007669"/>
    <property type="project" value="UniProtKB-UniRule"/>
</dbReference>
<comment type="catalytic activity">
    <reaction evidence="7">
        <text>Endonucleolytic cleavage of RNA, removing 5'-extranucleotides from tRNA precursor.</text>
        <dbReference type="EC" id="3.1.26.5"/>
    </reaction>
</comment>
<keyword evidence="6 7" id="KW-0694">RNA-binding</keyword>
<dbReference type="InterPro" id="IPR014721">
    <property type="entry name" value="Ribsml_uS5_D2-typ_fold_subgr"/>
</dbReference>
<dbReference type="GO" id="GO:0004526">
    <property type="term" value="F:ribonuclease P activity"/>
    <property type="evidence" value="ECO:0007669"/>
    <property type="project" value="UniProtKB-UniRule"/>
</dbReference>
<dbReference type="InterPro" id="IPR020568">
    <property type="entry name" value="Ribosomal_Su5_D2-typ_SF"/>
</dbReference>
<dbReference type="InterPro" id="IPR000100">
    <property type="entry name" value="RNase_P"/>
</dbReference>
<dbReference type="HAMAP" id="MF_00227">
    <property type="entry name" value="RNase_P"/>
    <property type="match status" value="1"/>
</dbReference>
<dbReference type="Pfam" id="PF00825">
    <property type="entry name" value="Ribonuclease_P"/>
    <property type="match status" value="1"/>
</dbReference>
<evidence type="ECO:0000256" key="1">
    <source>
        <dbReference type="ARBA" id="ARBA00002663"/>
    </source>
</evidence>
<keyword evidence="5 7" id="KW-0378">Hydrolase</keyword>
<dbReference type="OrthoDB" id="9796422at2"/>
<accession>A0A6I6E506</accession>
<dbReference type="GO" id="GO:0001682">
    <property type="term" value="P:tRNA 5'-leader removal"/>
    <property type="evidence" value="ECO:0007669"/>
    <property type="project" value="UniProtKB-UniRule"/>
</dbReference>
<gene>
    <name evidence="7 9" type="primary">rnpA</name>
    <name evidence="9" type="ORF">E6P07_12735</name>
</gene>
<keyword evidence="4 7" id="KW-0255">Endonuclease</keyword>
<name>A0A6I6E506_THETI</name>
<reference evidence="9 10" key="1">
    <citation type="submission" date="2019-12" db="EMBL/GenBank/DDBJ databases">
        <title>The complete genome of the thermophilic, anoxygenic phototrophic gammaproteobacterium Thermochromatium tepidum.</title>
        <authorList>
            <person name="Sattley W.M."/>
            <person name="Swingley W.D."/>
            <person name="Burchell B.M."/>
            <person name="Gurbani S.A."/>
            <person name="Kujawa C.M."/>
            <person name="Nuccio D.A."/>
            <person name="Schladweiler J."/>
            <person name="Shaffer K.N."/>
            <person name="Stokes L.M."/>
            <person name="Touchman J.W."/>
            <person name="Blankenship R.E."/>
            <person name="Madigan M.T."/>
        </authorList>
    </citation>
    <scope>NUCLEOTIDE SEQUENCE [LARGE SCALE GENOMIC DNA]</scope>
    <source>
        <strain evidence="9 10">ATCC 43061</strain>
    </source>
</reference>
<evidence type="ECO:0000313" key="9">
    <source>
        <dbReference type="EMBL" id="QGU34055.1"/>
    </source>
</evidence>
<comment type="function">
    <text evidence="1 7">RNaseP catalyzes the removal of the 5'-leader sequence from pre-tRNA to produce the mature 5'-terminus. It can also cleave other RNA substrates such as 4.5S RNA. The protein component plays an auxiliary but essential role in vivo by binding to the 5'-leader sequence and broadening the substrate specificity of the ribozyme.</text>
</comment>
<dbReference type="PROSITE" id="PS00648">
    <property type="entry name" value="RIBONUCLEASE_P"/>
    <property type="match status" value="1"/>
</dbReference>
<keyword evidence="3 7" id="KW-0540">Nuclease</keyword>
<evidence type="ECO:0000256" key="8">
    <source>
        <dbReference type="NCBIfam" id="TIGR00188"/>
    </source>
</evidence>
<dbReference type="EMBL" id="CP039268">
    <property type="protein sequence ID" value="QGU34055.1"/>
    <property type="molecule type" value="Genomic_DNA"/>
</dbReference>
<dbReference type="EC" id="3.1.26.5" evidence="7 8"/>
<evidence type="ECO:0000256" key="2">
    <source>
        <dbReference type="ARBA" id="ARBA00022694"/>
    </source>
</evidence>
<keyword evidence="2 7" id="KW-0819">tRNA processing</keyword>
<dbReference type="PANTHER" id="PTHR33992:SF1">
    <property type="entry name" value="RIBONUCLEASE P PROTEIN COMPONENT"/>
    <property type="match status" value="1"/>
</dbReference>
<comment type="subunit">
    <text evidence="7">Consists of a catalytic RNA component (M1 or rnpB) and a protein subunit.</text>
</comment>
<dbReference type="NCBIfam" id="TIGR00188">
    <property type="entry name" value="rnpA"/>
    <property type="match status" value="1"/>
</dbReference>
<dbReference type="PANTHER" id="PTHR33992">
    <property type="entry name" value="RIBONUCLEASE P PROTEIN COMPONENT"/>
    <property type="match status" value="1"/>
</dbReference>
<dbReference type="SUPFAM" id="SSF54211">
    <property type="entry name" value="Ribosomal protein S5 domain 2-like"/>
    <property type="match status" value="1"/>
</dbReference>
<dbReference type="KEGG" id="ttp:E6P07_12735"/>
<organism evidence="9 10">
    <name type="scientific">Thermochromatium tepidum ATCC 43061</name>
    <dbReference type="NCBI Taxonomy" id="316276"/>
    <lineage>
        <taxon>Bacteria</taxon>
        <taxon>Pseudomonadati</taxon>
        <taxon>Pseudomonadota</taxon>
        <taxon>Gammaproteobacteria</taxon>
        <taxon>Chromatiales</taxon>
        <taxon>Chromatiaceae</taxon>
        <taxon>Thermochromatium</taxon>
    </lineage>
</organism>
<proteinExistence type="inferred from homology"/>
<dbReference type="AlphaFoldDB" id="A0A6I6E506"/>
<evidence type="ECO:0000256" key="3">
    <source>
        <dbReference type="ARBA" id="ARBA00022722"/>
    </source>
</evidence>
<dbReference type="RefSeq" id="WP_153976239.1">
    <property type="nucleotide sequence ID" value="NZ_CP039268.1"/>
</dbReference>
<dbReference type="Proteomes" id="UP000426424">
    <property type="component" value="Chromosome"/>
</dbReference>
<evidence type="ECO:0000256" key="7">
    <source>
        <dbReference type="HAMAP-Rule" id="MF_00227"/>
    </source>
</evidence>
<sequence length="128" mass="14550">MSANAQSSDPGQGFGRERRLTSAGQFRRVFVEPRRVVLGGFVVLYRSNGLDRPRLGLAISKKCARRAIDRNRLKRLARESFRRAYRRLPGVDIVVMCTPRATAESNQRLFDALEQVWIHLESSSCVES</sequence>
<comment type="similarity">
    <text evidence="7">Belongs to the RnpA family.</text>
</comment>
<dbReference type="Gene3D" id="3.30.230.10">
    <property type="match status" value="1"/>
</dbReference>
<keyword evidence="10" id="KW-1185">Reference proteome</keyword>
<evidence type="ECO:0000256" key="4">
    <source>
        <dbReference type="ARBA" id="ARBA00022759"/>
    </source>
</evidence>
<protein>
    <recommendedName>
        <fullName evidence="7 8">Ribonuclease P protein component</fullName>
        <shortName evidence="7">RNase P protein</shortName>
        <shortName evidence="7">RNaseP protein</shortName>
        <ecNumber evidence="7 8">3.1.26.5</ecNumber>
    </recommendedName>
    <alternativeName>
        <fullName evidence="7">Protein C5</fullName>
    </alternativeName>
</protein>
<dbReference type="InterPro" id="IPR020539">
    <property type="entry name" value="RNase_P_CS"/>
</dbReference>